<evidence type="ECO:0000313" key="9">
    <source>
        <dbReference type="EMBL" id="OBW92546.1"/>
    </source>
</evidence>
<evidence type="ECO:0000313" key="10">
    <source>
        <dbReference type="Proteomes" id="UP000243558"/>
    </source>
</evidence>
<keyword evidence="4" id="KW-0288">FMN</keyword>
<evidence type="ECO:0000256" key="3">
    <source>
        <dbReference type="ARBA" id="ARBA00022630"/>
    </source>
</evidence>
<evidence type="ECO:0000256" key="1">
    <source>
        <dbReference type="ARBA" id="ARBA00001917"/>
    </source>
</evidence>
<keyword evidence="6" id="KW-0560">Oxidoreductase</keyword>
<dbReference type="AlphaFoldDB" id="A0A1A7NSQ9"/>
<dbReference type="GO" id="GO:0005829">
    <property type="term" value="C:cytosol"/>
    <property type="evidence" value="ECO:0007669"/>
    <property type="project" value="TreeGrafter"/>
</dbReference>
<dbReference type="Proteomes" id="UP000243558">
    <property type="component" value="Unassembled WGS sequence"/>
</dbReference>
<dbReference type="GO" id="GO:0046256">
    <property type="term" value="P:2,4,6-trinitrotoluene catabolic process"/>
    <property type="evidence" value="ECO:0007669"/>
    <property type="project" value="TreeGrafter"/>
</dbReference>
<dbReference type="InterPro" id="IPR029479">
    <property type="entry name" value="Nitroreductase"/>
</dbReference>
<comment type="caution">
    <text evidence="9">The sequence shown here is derived from an EMBL/GenBank/DDBJ whole genome shotgun (WGS) entry which is preliminary data.</text>
</comment>
<dbReference type="SUPFAM" id="SSF55469">
    <property type="entry name" value="FMN-dependent nitroreductase-like"/>
    <property type="match status" value="1"/>
</dbReference>
<evidence type="ECO:0000256" key="6">
    <source>
        <dbReference type="ARBA" id="ARBA00023002"/>
    </source>
</evidence>
<protein>
    <submittedName>
        <fullName evidence="9">NAD(P)H nitroreductase YfkO</fullName>
    </submittedName>
</protein>
<gene>
    <name evidence="9" type="ORF">QV01_04695</name>
</gene>
<evidence type="ECO:0000256" key="2">
    <source>
        <dbReference type="ARBA" id="ARBA00007118"/>
    </source>
</evidence>
<dbReference type="PATRIC" id="fig|505345.7.peg.930"/>
<evidence type="ECO:0000256" key="4">
    <source>
        <dbReference type="ARBA" id="ARBA00022643"/>
    </source>
</evidence>
<organism evidence="9 10">
    <name type="scientific">Gallibacterium genomosp. 3</name>
    <dbReference type="NCBI Taxonomy" id="505345"/>
    <lineage>
        <taxon>Bacteria</taxon>
        <taxon>Pseudomonadati</taxon>
        <taxon>Pseudomonadota</taxon>
        <taxon>Gammaproteobacteria</taxon>
        <taxon>Pasteurellales</taxon>
        <taxon>Pasteurellaceae</taxon>
        <taxon>Gallibacterium</taxon>
    </lineage>
</organism>
<dbReference type="InterPro" id="IPR000415">
    <property type="entry name" value="Nitroreductase-like"/>
</dbReference>
<name>A0A1A7NSQ9_9PAST</name>
<comment type="similarity">
    <text evidence="2">Belongs to the nitroreductase family.</text>
</comment>
<dbReference type="GO" id="GO:0046857">
    <property type="term" value="F:oxidoreductase activity, acting on other nitrogenous compounds as donors, with NAD or NADP as acceptor"/>
    <property type="evidence" value="ECO:0007669"/>
    <property type="project" value="TreeGrafter"/>
</dbReference>
<evidence type="ECO:0000256" key="5">
    <source>
        <dbReference type="ARBA" id="ARBA00022857"/>
    </source>
</evidence>
<dbReference type="OrthoDB" id="9809288at2"/>
<evidence type="ECO:0000259" key="8">
    <source>
        <dbReference type="Pfam" id="PF00881"/>
    </source>
</evidence>
<keyword evidence="3" id="KW-0285">Flavoprotein</keyword>
<dbReference type="InterPro" id="IPR033878">
    <property type="entry name" value="NfsB-like"/>
</dbReference>
<dbReference type="EMBL" id="JTJM01000018">
    <property type="protein sequence ID" value="OBW92546.1"/>
    <property type="molecule type" value="Genomic_DNA"/>
</dbReference>
<dbReference type="CDD" id="cd02149">
    <property type="entry name" value="NfsB-like"/>
    <property type="match status" value="1"/>
</dbReference>
<evidence type="ECO:0000256" key="7">
    <source>
        <dbReference type="ARBA" id="ARBA00023027"/>
    </source>
</evidence>
<proteinExistence type="inferred from homology"/>
<dbReference type="PANTHER" id="PTHR23026:SF125">
    <property type="entry name" value="OXYGEN-INSENSITIVE NAD(P)H NITROREDUCTASE"/>
    <property type="match status" value="1"/>
</dbReference>
<dbReference type="Pfam" id="PF00881">
    <property type="entry name" value="Nitroreductase"/>
    <property type="match status" value="1"/>
</dbReference>
<feature type="domain" description="Nitroreductase" evidence="8">
    <location>
        <begin position="12"/>
        <end position="178"/>
    </location>
</feature>
<comment type="cofactor">
    <cofactor evidence="1">
        <name>FMN</name>
        <dbReference type="ChEBI" id="CHEBI:58210"/>
    </cofactor>
</comment>
<keyword evidence="5" id="KW-0521">NADP</keyword>
<keyword evidence="10" id="KW-1185">Reference proteome</keyword>
<reference evidence="9 10" key="1">
    <citation type="submission" date="2014-11" db="EMBL/GenBank/DDBJ databases">
        <title>Pan-genome of Gallibacterium spp.</title>
        <authorList>
            <person name="Kudirkiene E."/>
            <person name="Bojesen A.M."/>
        </authorList>
    </citation>
    <scope>NUCLEOTIDE SEQUENCE [LARGE SCALE GENOMIC DNA]</scope>
    <source>
        <strain evidence="9 10">F151</strain>
    </source>
</reference>
<dbReference type="PANTHER" id="PTHR23026">
    <property type="entry name" value="NADPH NITROREDUCTASE"/>
    <property type="match status" value="1"/>
</dbReference>
<keyword evidence="7" id="KW-0520">NAD</keyword>
<sequence>MNNVDVLKPFQFRYACKKFNPNKIISEQDFQTLLEVARLSPSSFGFEPWKFLVIEKQAIKDKLAPVAWGAKRSLEGASHFVIILARKQDDVRYGSAYLEHIMTDIQHKPREIIERMSSLFKEWQTKDFAIAGSDTSLFDWASKQTYIAMANMMTAAAMMGIDSCPIEGFNREAVENILIEEGVLDPQHFGVSVMVGFGYRDEEQPAKTRQALQDIVQWVK</sequence>
<dbReference type="InterPro" id="IPR050627">
    <property type="entry name" value="Nitroreductase/BluB"/>
</dbReference>
<dbReference type="RefSeq" id="WP_065239115.1">
    <property type="nucleotide sequence ID" value="NZ_JTJM01000018.1"/>
</dbReference>
<dbReference type="Gene3D" id="3.40.109.10">
    <property type="entry name" value="NADH Oxidase"/>
    <property type="match status" value="1"/>
</dbReference>
<accession>A0A1A7NSQ9</accession>